<dbReference type="STRING" id="1156395.DBT_0745"/>
<protein>
    <recommendedName>
        <fullName evidence="2">peptidoglycan lytic exotransglycosylase</fullName>
        <ecNumber evidence="2">4.2.2.n1</ecNumber>
    </recommendedName>
    <alternativeName>
        <fullName evidence="5">Murein hydrolase A</fullName>
    </alternativeName>
</protein>
<gene>
    <name evidence="8" type="ORF">DBT_0745</name>
</gene>
<dbReference type="GO" id="GO:0004553">
    <property type="term" value="F:hydrolase activity, hydrolyzing O-glycosyl compounds"/>
    <property type="evidence" value="ECO:0007669"/>
    <property type="project" value="InterPro"/>
</dbReference>
<keyword evidence="6" id="KW-0472">Membrane</keyword>
<keyword evidence="3" id="KW-0456">Lyase</keyword>
<evidence type="ECO:0000256" key="2">
    <source>
        <dbReference type="ARBA" id="ARBA00012587"/>
    </source>
</evidence>
<evidence type="ECO:0000256" key="3">
    <source>
        <dbReference type="ARBA" id="ARBA00023239"/>
    </source>
</evidence>
<feature type="transmembrane region" description="Helical" evidence="6">
    <location>
        <begin position="16"/>
        <end position="36"/>
    </location>
</feature>
<dbReference type="InterPro" id="IPR026044">
    <property type="entry name" value="MltA"/>
</dbReference>
<evidence type="ECO:0000256" key="6">
    <source>
        <dbReference type="SAM" id="Phobius"/>
    </source>
</evidence>
<dbReference type="PANTHER" id="PTHR30124:SF0">
    <property type="entry name" value="MEMBRANE-BOUND LYTIC MUREIN TRANSGLYCOSYLASE A"/>
    <property type="match status" value="1"/>
</dbReference>
<dbReference type="Pfam" id="PF03562">
    <property type="entry name" value="MltA"/>
    <property type="match status" value="1"/>
</dbReference>
<keyword evidence="4" id="KW-0961">Cell wall biogenesis/degradation</keyword>
<keyword evidence="9" id="KW-1185">Reference proteome</keyword>
<dbReference type="EMBL" id="MAGO01000003">
    <property type="protein sequence ID" value="OCC15820.1"/>
    <property type="molecule type" value="Genomic_DNA"/>
</dbReference>
<dbReference type="SMART" id="SM00925">
    <property type="entry name" value="MltA"/>
    <property type="match status" value="1"/>
</dbReference>
<reference evidence="8 9" key="1">
    <citation type="submission" date="2016-06" db="EMBL/GenBank/DDBJ databases">
        <title>Respiratory ammonification of nitrate coupled to the oxidation of elemental sulfur in deep-sea autotrophic thermophilic bacteria.</title>
        <authorList>
            <person name="Slobodkina G.B."/>
            <person name="Mardanov A.V."/>
            <person name="Ravin N.V."/>
            <person name="Frolova A.A."/>
            <person name="Viryasiv M.B."/>
            <person name="Chernyh N.A."/>
            <person name="Bonch-Osmolovskaya E.A."/>
            <person name="Slobodkin A.I."/>
        </authorList>
    </citation>
    <scope>NUCLEOTIDE SEQUENCE [LARGE SCALE GENOMIC DNA]</scope>
    <source>
        <strain evidence="8 9">S69</strain>
    </source>
</reference>
<dbReference type="AlphaFoldDB" id="A0A1B9F7E9"/>
<dbReference type="PIRSF" id="PIRSF019422">
    <property type="entry name" value="MltA"/>
    <property type="match status" value="1"/>
</dbReference>
<dbReference type="GO" id="GO:0071555">
    <property type="term" value="P:cell wall organization"/>
    <property type="evidence" value="ECO:0007669"/>
    <property type="project" value="UniProtKB-KW"/>
</dbReference>
<organism evidence="8 9">
    <name type="scientific">Dissulfuribacter thermophilus</name>
    <dbReference type="NCBI Taxonomy" id="1156395"/>
    <lineage>
        <taxon>Bacteria</taxon>
        <taxon>Pseudomonadati</taxon>
        <taxon>Thermodesulfobacteriota</taxon>
        <taxon>Dissulfuribacteria</taxon>
        <taxon>Dissulfuribacterales</taxon>
        <taxon>Dissulfuribacteraceae</taxon>
        <taxon>Dissulfuribacter</taxon>
    </lineage>
</organism>
<dbReference type="GO" id="GO:0019867">
    <property type="term" value="C:outer membrane"/>
    <property type="evidence" value="ECO:0007669"/>
    <property type="project" value="InterPro"/>
</dbReference>
<dbReference type="OrthoDB" id="9783686at2"/>
<sequence length="398" mass="44881">MSLPTNKLRPLLDKKAIFIVALALIGIFLVFGIYWFRSPKGELKPIDPVNFKGTVIDPNDAKLLKKALERNINYLTKIKETNASVLKREGYAWNTQDLIEAVDSLIDHISSAEKHHDLYDLIKGRFKVIAVKRPVLVTGYYLPEFRASRAPNEQYNTPILGVPKDLITIRLRDFFPHSQNLNHLVLRGRVEGNLVVPYYPRKEIELKDDLPVIAYLEDPIKLLILHIQGSGILKFNDGSSSYVHYAADNGHPYKSIGKILINRGILKKEEADWNGIEKWYWSNPKKAERIIHENPRYIFFREEQGIKDAIGATHVPLTAYHSIAVDPTKLPLGGLFILDVNLPDLGRLLTIVVAQDKGAAIKGTHHIDLFLGKGDEAGRIAGKLKSNGKLYCLIPVNP</sequence>
<evidence type="ECO:0000313" key="9">
    <source>
        <dbReference type="Proteomes" id="UP000093080"/>
    </source>
</evidence>
<keyword evidence="6" id="KW-0812">Transmembrane</keyword>
<dbReference type="Pfam" id="PF06725">
    <property type="entry name" value="3D"/>
    <property type="match status" value="1"/>
</dbReference>
<dbReference type="GO" id="GO:0008933">
    <property type="term" value="F:peptidoglycan lytic transglycosylase activity"/>
    <property type="evidence" value="ECO:0007669"/>
    <property type="project" value="TreeGrafter"/>
</dbReference>
<comment type="caution">
    <text evidence="8">The sequence shown here is derived from an EMBL/GenBank/DDBJ whole genome shotgun (WGS) entry which is preliminary data.</text>
</comment>
<accession>A0A1B9F7E9</accession>
<evidence type="ECO:0000256" key="5">
    <source>
        <dbReference type="ARBA" id="ARBA00030918"/>
    </source>
</evidence>
<evidence type="ECO:0000313" key="8">
    <source>
        <dbReference type="EMBL" id="OCC15820.1"/>
    </source>
</evidence>
<dbReference type="PANTHER" id="PTHR30124">
    <property type="entry name" value="MEMBRANE-BOUND LYTIC MUREIN TRANSGLYCOSYLASE A"/>
    <property type="match status" value="1"/>
</dbReference>
<proteinExistence type="predicted"/>
<dbReference type="Gene3D" id="2.40.240.50">
    <property type="entry name" value="Barwin-like endoglucanases"/>
    <property type="match status" value="1"/>
</dbReference>
<name>A0A1B9F7E9_9BACT</name>
<dbReference type="RefSeq" id="WP_083186595.1">
    <property type="nucleotide sequence ID" value="NZ_MAGO01000003.1"/>
</dbReference>
<dbReference type="Gene3D" id="2.40.40.10">
    <property type="entry name" value="RlpA-like domain"/>
    <property type="match status" value="1"/>
</dbReference>
<dbReference type="InterPro" id="IPR005300">
    <property type="entry name" value="MltA_B"/>
</dbReference>
<dbReference type="Proteomes" id="UP000093080">
    <property type="component" value="Unassembled WGS sequence"/>
</dbReference>
<dbReference type="GO" id="GO:0009254">
    <property type="term" value="P:peptidoglycan turnover"/>
    <property type="evidence" value="ECO:0007669"/>
    <property type="project" value="InterPro"/>
</dbReference>
<dbReference type="InterPro" id="IPR010611">
    <property type="entry name" value="3D_dom"/>
</dbReference>
<evidence type="ECO:0000256" key="1">
    <source>
        <dbReference type="ARBA" id="ARBA00001420"/>
    </source>
</evidence>
<dbReference type="GO" id="GO:0009253">
    <property type="term" value="P:peptidoglycan catabolic process"/>
    <property type="evidence" value="ECO:0007669"/>
    <property type="project" value="TreeGrafter"/>
</dbReference>
<keyword evidence="6" id="KW-1133">Transmembrane helix</keyword>
<evidence type="ECO:0000256" key="4">
    <source>
        <dbReference type="ARBA" id="ARBA00023316"/>
    </source>
</evidence>
<dbReference type="InterPro" id="IPR036908">
    <property type="entry name" value="RlpA-like_sf"/>
</dbReference>
<dbReference type="SUPFAM" id="SSF50685">
    <property type="entry name" value="Barwin-like endoglucanases"/>
    <property type="match status" value="1"/>
</dbReference>
<comment type="catalytic activity">
    <reaction evidence="1">
        <text>Exolytic cleavage of the (1-&gt;4)-beta-glycosidic linkage between N-acetylmuramic acid (MurNAc) and N-acetylglucosamine (GlcNAc) residues in peptidoglycan, from either the reducing or the non-reducing ends of the peptidoglycan chains, with concomitant formation of a 1,6-anhydrobond in the MurNAc residue.</text>
        <dbReference type="EC" id="4.2.2.n1"/>
    </reaction>
</comment>
<feature type="domain" description="Lytic transglycosylase MltA" evidence="7">
    <location>
        <begin position="144"/>
        <end position="301"/>
    </location>
</feature>
<evidence type="ECO:0000259" key="7">
    <source>
        <dbReference type="SMART" id="SM00925"/>
    </source>
</evidence>
<dbReference type="CDD" id="cd14485">
    <property type="entry name" value="mltA_like_LT_A"/>
    <property type="match status" value="1"/>
</dbReference>
<dbReference type="EC" id="4.2.2.n1" evidence="2"/>
<dbReference type="CDD" id="cd14668">
    <property type="entry name" value="mlta_B"/>
    <property type="match status" value="1"/>
</dbReference>